<keyword evidence="2" id="KW-1185">Reference proteome</keyword>
<name>A0A1C3ZPB5_9GAMM</name>
<evidence type="ECO:0008006" key="3">
    <source>
        <dbReference type="Google" id="ProtNLM"/>
    </source>
</evidence>
<dbReference type="EMBL" id="FMAQ01000002">
    <property type="protein sequence ID" value="SCB84096.1"/>
    <property type="molecule type" value="Genomic_DNA"/>
</dbReference>
<dbReference type="Proteomes" id="UP000199670">
    <property type="component" value="Unassembled WGS sequence"/>
</dbReference>
<evidence type="ECO:0000313" key="2">
    <source>
        <dbReference type="Proteomes" id="UP000199670"/>
    </source>
</evidence>
<sequence length="144" mass="16725">MKKILLVGLIGFALLGCGKKKVTEEMLIGNWECSSIEQRAKWEKGMFQDYSTSIDHGKSVVTYLKENDDFFVKWPGSNEMVKEDFKKLNRSYNSTLNGMRLSGFNRFEYISDNEFKMISELAITQDKKENNEKSKISMHCTRIQ</sequence>
<dbReference type="AlphaFoldDB" id="A0A1C3ZPB5"/>
<dbReference type="PROSITE" id="PS51257">
    <property type="entry name" value="PROKAR_LIPOPROTEIN"/>
    <property type="match status" value="1"/>
</dbReference>
<reference evidence="2" key="1">
    <citation type="submission" date="2016-08" db="EMBL/GenBank/DDBJ databases">
        <authorList>
            <person name="Varghese N."/>
            <person name="Submissions Spin"/>
        </authorList>
    </citation>
    <scope>NUCLEOTIDE SEQUENCE [LARGE SCALE GENOMIC DNA]</scope>
    <source>
        <strain evidence="2">R-53248</strain>
    </source>
</reference>
<dbReference type="RefSeq" id="WP_141683318.1">
    <property type="nucleotide sequence ID" value="NZ_FMAQ01000002.1"/>
</dbReference>
<protein>
    <recommendedName>
        <fullName evidence="3">Lipoprotein</fullName>
    </recommendedName>
</protein>
<gene>
    <name evidence="1" type="ORF">GA0061081_10232</name>
</gene>
<dbReference type="STRING" id="1798182.GA0061081_10232"/>
<evidence type="ECO:0000313" key="1">
    <source>
        <dbReference type="EMBL" id="SCB84096.1"/>
    </source>
</evidence>
<dbReference type="OrthoDB" id="7058672at2"/>
<proteinExistence type="predicted"/>
<organism evidence="1 2">
    <name type="scientific">Gilliamella bombicola</name>
    <dbReference type="NCBI Taxonomy" id="1798182"/>
    <lineage>
        <taxon>Bacteria</taxon>
        <taxon>Pseudomonadati</taxon>
        <taxon>Pseudomonadota</taxon>
        <taxon>Gammaproteobacteria</taxon>
        <taxon>Orbales</taxon>
        <taxon>Orbaceae</taxon>
        <taxon>Gilliamella</taxon>
    </lineage>
</organism>
<accession>A0A1C3ZPB5</accession>